<keyword evidence="4" id="KW-0443">Lipid metabolism</keyword>
<proteinExistence type="predicted"/>
<protein>
    <recommendedName>
        <fullName evidence="1">1-alkyl-2-acetylglycerophosphocholine esterase</fullName>
        <ecNumber evidence="1">3.1.1.47</ecNumber>
    </recommendedName>
</protein>
<dbReference type="OrthoDB" id="2363873at2759"/>
<accession>A0A6A5QIJ6</accession>
<dbReference type="GO" id="GO:0016042">
    <property type="term" value="P:lipid catabolic process"/>
    <property type="evidence" value="ECO:0007669"/>
    <property type="project" value="UniProtKB-KW"/>
</dbReference>
<evidence type="ECO:0000256" key="3">
    <source>
        <dbReference type="ARBA" id="ARBA00022963"/>
    </source>
</evidence>
<evidence type="ECO:0000256" key="4">
    <source>
        <dbReference type="ARBA" id="ARBA00023098"/>
    </source>
</evidence>
<keyword evidence="2" id="KW-0378">Hydrolase</keyword>
<dbReference type="EMBL" id="ML979137">
    <property type="protein sequence ID" value="KAF1914670.1"/>
    <property type="molecule type" value="Genomic_DNA"/>
</dbReference>
<dbReference type="Gene3D" id="3.40.50.1820">
    <property type="entry name" value="alpha/beta hydrolase"/>
    <property type="match status" value="1"/>
</dbReference>
<sequence>MGDLTAKITNNQTLGDFNKDVFEKMEYTVCCSASETIHASKIPVVVIEPHTDTCRLLYTNLAHYMTANNVAVVLVDHPHDSSIVEFSDSYFALNGGATGLSNYSPLTVRNSTVTKAIDIRVHDIHMALEQLKDPSILTCNFHNFKFTSGLNTSSYSVVGHGLGGTVATELSISDPRVRLSINLSGSAPPLDHDIKGPIYFLGRSDFRRENDIN</sequence>
<dbReference type="SUPFAM" id="SSF53474">
    <property type="entry name" value="alpha/beta-Hydrolases"/>
    <property type="match status" value="1"/>
</dbReference>
<evidence type="ECO:0000256" key="2">
    <source>
        <dbReference type="ARBA" id="ARBA00022801"/>
    </source>
</evidence>
<dbReference type="Proteomes" id="UP000800096">
    <property type="component" value="Unassembled WGS sequence"/>
</dbReference>
<keyword evidence="3" id="KW-0442">Lipid degradation</keyword>
<keyword evidence="6" id="KW-1185">Reference proteome</keyword>
<dbReference type="InterPro" id="IPR029058">
    <property type="entry name" value="AB_hydrolase_fold"/>
</dbReference>
<dbReference type="PANTHER" id="PTHR10272:SF14">
    <property type="entry name" value="PAF ACETYLHYDROLASE FAMILY PROTEIN"/>
    <property type="match status" value="1"/>
</dbReference>
<name>A0A6A5QIJ6_AMPQU</name>
<reference evidence="5" key="1">
    <citation type="journal article" date="2020" name="Stud. Mycol.">
        <title>101 Dothideomycetes genomes: a test case for predicting lifestyles and emergence of pathogens.</title>
        <authorList>
            <person name="Haridas S."/>
            <person name="Albert R."/>
            <person name="Binder M."/>
            <person name="Bloem J."/>
            <person name="Labutti K."/>
            <person name="Salamov A."/>
            <person name="Andreopoulos B."/>
            <person name="Baker S."/>
            <person name="Barry K."/>
            <person name="Bills G."/>
            <person name="Bluhm B."/>
            <person name="Cannon C."/>
            <person name="Castanera R."/>
            <person name="Culley D."/>
            <person name="Daum C."/>
            <person name="Ezra D."/>
            <person name="Gonzalez J."/>
            <person name="Henrissat B."/>
            <person name="Kuo A."/>
            <person name="Liang C."/>
            <person name="Lipzen A."/>
            <person name="Lutzoni F."/>
            <person name="Magnuson J."/>
            <person name="Mondo S."/>
            <person name="Nolan M."/>
            <person name="Ohm R."/>
            <person name="Pangilinan J."/>
            <person name="Park H.-J."/>
            <person name="Ramirez L."/>
            <person name="Alfaro M."/>
            <person name="Sun H."/>
            <person name="Tritt A."/>
            <person name="Yoshinaga Y."/>
            <person name="Zwiers L.-H."/>
            <person name="Turgeon B."/>
            <person name="Goodwin S."/>
            <person name="Spatafora J."/>
            <person name="Crous P."/>
            <person name="Grigoriev I."/>
        </authorList>
    </citation>
    <scope>NUCLEOTIDE SEQUENCE</scope>
    <source>
        <strain evidence="5">HMLAC05119</strain>
    </source>
</reference>
<dbReference type="GO" id="GO:0003847">
    <property type="term" value="F:1-alkyl-2-acetylglycerophosphocholine esterase activity"/>
    <property type="evidence" value="ECO:0007669"/>
    <property type="project" value="UniProtKB-EC"/>
</dbReference>
<dbReference type="EC" id="3.1.1.47" evidence="1"/>
<organism evidence="5 6">
    <name type="scientific">Ampelomyces quisqualis</name>
    <name type="common">Powdery mildew agent</name>
    <dbReference type="NCBI Taxonomy" id="50730"/>
    <lineage>
        <taxon>Eukaryota</taxon>
        <taxon>Fungi</taxon>
        <taxon>Dikarya</taxon>
        <taxon>Ascomycota</taxon>
        <taxon>Pezizomycotina</taxon>
        <taxon>Dothideomycetes</taxon>
        <taxon>Pleosporomycetidae</taxon>
        <taxon>Pleosporales</taxon>
        <taxon>Pleosporineae</taxon>
        <taxon>Phaeosphaeriaceae</taxon>
        <taxon>Ampelomyces</taxon>
    </lineage>
</organism>
<evidence type="ECO:0000256" key="1">
    <source>
        <dbReference type="ARBA" id="ARBA00013201"/>
    </source>
</evidence>
<evidence type="ECO:0000313" key="5">
    <source>
        <dbReference type="EMBL" id="KAF1914670.1"/>
    </source>
</evidence>
<gene>
    <name evidence="5" type="ORF">BDU57DRAFT_579083</name>
</gene>
<dbReference type="AlphaFoldDB" id="A0A6A5QIJ6"/>
<evidence type="ECO:0000313" key="6">
    <source>
        <dbReference type="Proteomes" id="UP000800096"/>
    </source>
</evidence>
<dbReference type="Pfam" id="PF03403">
    <property type="entry name" value="PAF-AH_p_II"/>
    <property type="match status" value="1"/>
</dbReference>
<dbReference type="PANTHER" id="PTHR10272">
    <property type="entry name" value="PLATELET-ACTIVATING FACTOR ACETYLHYDROLASE"/>
    <property type="match status" value="1"/>
</dbReference>